<evidence type="ECO:0000313" key="1">
    <source>
        <dbReference type="EMBL" id="EDO8948699.1"/>
    </source>
</evidence>
<dbReference type="AlphaFoldDB" id="A0A6F9HZ02"/>
<comment type="caution">
    <text evidence="1">The sequence shown here is derived from an EMBL/GenBank/DDBJ whole genome shotgun (WGS) entry which is preliminary data.</text>
</comment>
<organism evidence="1">
    <name type="scientific">Campylobacter coli</name>
    <dbReference type="NCBI Taxonomy" id="195"/>
    <lineage>
        <taxon>Bacteria</taxon>
        <taxon>Pseudomonadati</taxon>
        <taxon>Campylobacterota</taxon>
        <taxon>Epsilonproteobacteria</taxon>
        <taxon>Campylobacterales</taxon>
        <taxon>Campylobacteraceae</taxon>
        <taxon>Campylobacter</taxon>
    </lineage>
</organism>
<gene>
    <name evidence="1" type="ORF">GJ265_05250</name>
</gene>
<name>A0A6F9HZ02_CAMCO</name>
<accession>A0A6F9HZ02</accession>
<dbReference type="EMBL" id="AANIDH010000011">
    <property type="protein sequence ID" value="EDO8948699.1"/>
    <property type="molecule type" value="Genomic_DNA"/>
</dbReference>
<sequence length="217" mass="26142">MTQEQFNEIKERLAKWRKERHLTYENQREEFLGNVFEKISKYFRAKDDLERIDALCNIAVFYTNSFSFKHKIIPLDSDFLPEDLFSHLIYELSISCIEKGNKLNLKFIEKNLGYGFLILIEMILKDLGFNFYKCMLETLKEIESRTGYYDEGLNKFTKDKGAYNTKEAYDKFLKENISDDFYVLEDNEEFVIFDKENDFALDKFKKWYKADYESCRI</sequence>
<proteinExistence type="predicted"/>
<protein>
    <submittedName>
        <fullName evidence="1">Uncharacterized protein</fullName>
    </submittedName>
</protein>
<reference evidence="1" key="1">
    <citation type="submission" date="2019-11" db="EMBL/GenBank/DDBJ databases">
        <authorList>
            <consortium name="NARMS: The National Antimicrobial Resistance Monitoring System"/>
        </authorList>
    </citation>
    <scope>NUCLEOTIDE SEQUENCE</scope>
    <source>
        <strain evidence="1">FSIS31902808</strain>
    </source>
</reference>